<dbReference type="Gene3D" id="3.40.50.300">
    <property type="entry name" value="P-loop containing nucleotide triphosphate hydrolases"/>
    <property type="match status" value="1"/>
</dbReference>
<dbReference type="CDD" id="cd01125">
    <property type="entry name" value="RepA_RSF1010_like"/>
    <property type="match status" value="1"/>
</dbReference>
<organism evidence="2 3">
    <name type="scientific">Eoetvoesiella caeni</name>
    <dbReference type="NCBI Taxonomy" id="645616"/>
    <lineage>
        <taxon>Bacteria</taxon>
        <taxon>Pseudomonadati</taxon>
        <taxon>Pseudomonadota</taxon>
        <taxon>Betaproteobacteria</taxon>
        <taxon>Burkholderiales</taxon>
        <taxon>Alcaligenaceae</taxon>
        <taxon>Eoetvoesiella</taxon>
    </lineage>
</organism>
<dbReference type="InterPro" id="IPR027417">
    <property type="entry name" value="P-loop_NTPase"/>
</dbReference>
<accession>A0A366HFW6</accession>
<comment type="caution">
    <text evidence="2">The sequence shown here is derived from an EMBL/GenBank/DDBJ whole genome shotgun (WGS) entry which is preliminary data.</text>
</comment>
<proteinExistence type="predicted"/>
<reference evidence="2 3" key="1">
    <citation type="submission" date="2018-06" db="EMBL/GenBank/DDBJ databases">
        <title>Genomic Encyclopedia of Type Strains, Phase IV (KMG-IV): sequencing the most valuable type-strain genomes for metagenomic binning, comparative biology and taxonomic classification.</title>
        <authorList>
            <person name="Goeker M."/>
        </authorList>
    </citation>
    <scope>NUCLEOTIDE SEQUENCE [LARGE SCALE GENOMIC DNA]</scope>
    <source>
        <strain evidence="2 3">DSM 25520</strain>
    </source>
</reference>
<feature type="region of interest" description="Disordered" evidence="1">
    <location>
        <begin position="1"/>
        <end position="39"/>
    </location>
</feature>
<dbReference type="Pfam" id="PF13481">
    <property type="entry name" value="AAA_25"/>
    <property type="match status" value="1"/>
</dbReference>
<name>A0A366HFW6_9BURK</name>
<keyword evidence="3" id="KW-1185">Reference proteome</keyword>
<sequence length="707" mass="77196">MSFDQEKPESGRNPLRSKETSPLNEPVQSIGHLAPTGFDNLPAQHAAQCGPYQHGGNPVIAAPAAPQPDRWACIPQELRERSQWCVAGEDKAPRIATQGLPHARVNDSSTWRTFDEASAFAAHHGLHIGYMLHESDPFTCIDLDVKDDTTPEQLGRFQKIVDAADSYTEHSRSGRGLHVWVTGKVAKGMRRDGVEVYSHERFMICTGNPLHQKPIAPRPELLDMLAADMGRTETAQPLADGPEVEADEAILQRATSAANGAKFQALFSGDWQAIGHTDHSKADAQLVQMLAEYSANNEQVKRLFLQSVLGQRDKATKRKDYLDRTLAQARAHQANEPNAKHGELIALQLLAGELVKRMAPKRPTRVTPAGGLRLVAANEIASRPPMKWLVRGVLPEKGIGAIFGQPGSGKSFLVLDLLAAVAGGFHWFGIPTKAAPVVYITLEGQAGMPQRIHAYRTKKGTLDRIAFIEQPIDLREPDTLKELVSLILDAGLGGGVVCIDTLAASAPGMDENTSADMGQLIANLQDLQTELGGFVLVVHHSGKDETRGLRGWSGLNGALDCAIAVSRVSEDKQNTSRRWEVSKSKDGSDGMKNDFALEQVFLDYDEDGQPITSCVISHTMQEHVSASETDADDDEFIWQWVHQQVVAGKYPSKNSLKAQLSEMKPHRGITQQRVLASIERLMAASRLAKEKNSPSGNDWLRAMECAG</sequence>
<feature type="compositionally biased region" description="Basic and acidic residues" evidence="1">
    <location>
        <begin position="1"/>
        <end position="10"/>
    </location>
</feature>
<dbReference type="RefSeq" id="WP_113932765.1">
    <property type="nucleotide sequence ID" value="NZ_JACCEU010000004.1"/>
</dbReference>
<dbReference type="OrthoDB" id="8905164at2"/>
<evidence type="ECO:0000256" key="1">
    <source>
        <dbReference type="SAM" id="MobiDB-lite"/>
    </source>
</evidence>
<dbReference type="InterPro" id="IPR038724">
    <property type="entry name" value="RepA"/>
</dbReference>
<dbReference type="SUPFAM" id="SSF52540">
    <property type="entry name" value="P-loop containing nucleoside triphosphate hydrolases"/>
    <property type="match status" value="1"/>
</dbReference>
<evidence type="ECO:0000313" key="3">
    <source>
        <dbReference type="Proteomes" id="UP000253628"/>
    </source>
</evidence>
<dbReference type="EMBL" id="QNRQ01000003">
    <property type="protein sequence ID" value="RBP41024.1"/>
    <property type="molecule type" value="Genomic_DNA"/>
</dbReference>
<gene>
    <name evidence="2" type="ORF">DFR37_103370</name>
</gene>
<dbReference type="Proteomes" id="UP000253628">
    <property type="component" value="Unassembled WGS sequence"/>
</dbReference>
<protein>
    <submittedName>
        <fullName evidence="2">AAA domain-containing protein</fullName>
    </submittedName>
</protein>
<evidence type="ECO:0000313" key="2">
    <source>
        <dbReference type="EMBL" id="RBP41024.1"/>
    </source>
</evidence>
<dbReference type="AlphaFoldDB" id="A0A366HFW6"/>